<organism evidence="1 2">
    <name type="scientific">Veronia nyctiphanis</name>
    <dbReference type="NCBI Taxonomy" id="1278244"/>
    <lineage>
        <taxon>Bacteria</taxon>
        <taxon>Pseudomonadati</taxon>
        <taxon>Pseudomonadota</taxon>
        <taxon>Gammaproteobacteria</taxon>
        <taxon>Vibrionales</taxon>
        <taxon>Vibrionaceae</taxon>
        <taxon>Veronia</taxon>
    </lineage>
</organism>
<accession>A0A4Q0YRD9</accession>
<name>A0A4Q0YRD9_9GAMM</name>
<dbReference type="EMBL" id="PEIB01000007">
    <property type="protein sequence ID" value="RXJ73672.1"/>
    <property type="molecule type" value="Genomic_DNA"/>
</dbReference>
<sequence>MTRNLPLFLLRELPSLPLVAVTAKFIWVSCESLQRIFFKPVLIAQAFFLPENKALLSELLPIVQRLNYKTVVSYSFSYTRDITHASV</sequence>
<protein>
    <submittedName>
        <fullName evidence="1">Uncharacterized protein</fullName>
    </submittedName>
</protein>
<comment type="caution">
    <text evidence="1">The sequence shown here is derived from an EMBL/GenBank/DDBJ whole genome shotgun (WGS) entry which is preliminary data.</text>
</comment>
<dbReference type="AlphaFoldDB" id="A0A4Q0YRD9"/>
<keyword evidence="2" id="KW-1185">Reference proteome</keyword>
<evidence type="ECO:0000313" key="1">
    <source>
        <dbReference type="EMBL" id="RXJ73672.1"/>
    </source>
</evidence>
<dbReference type="Proteomes" id="UP000290287">
    <property type="component" value="Unassembled WGS sequence"/>
</dbReference>
<evidence type="ECO:0000313" key="2">
    <source>
        <dbReference type="Proteomes" id="UP000290287"/>
    </source>
</evidence>
<reference evidence="1 2" key="1">
    <citation type="submission" date="2017-10" db="EMBL/GenBank/DDBJ databases">
        <title>Nyctiphanis sp. nov., isolated from the stomach of the euphausiid Nyctiphanes simplex (Hansen, 1911) in the Gulf of California.</title>
        <authorList>
            <person name="Gomez-Gil B."/>
            <person name="Aguilar-Mendez M."/>
            <person name="Lopez-Cortes A."/>
            <person name="Gomez-Gutierrez J."/>
            <person name="Roque A."/>
            <person name="Lang E."/>
            <person name="Gonzalez-Castillo A."/>
        </authorList>
    </citation>
    <scope>NUCLEOTIDE SEQUENCE [LARGE SCALE GENOMIC DNA]</scope>
    <source>
        <strain evidence="1 2">CAIM 600</strain>
    </source>
</reference>
<proteinExistence type="predicted"/>
<gene>
    <name evidence="1" type="ORF">CS022_07980</name>
</gene>